<dbReference type="PROSITE" id="PS51257">
    <property type="entry name" value="PROKAR_LIPOPROTEIN"/>
    <property type="match status" value="1"/>
</dbReference>
<dbReference type="EMBL" id="SACQ01000014">
    <property type="protein sequence ID" value="RVU28308.1"/>
    <property type="molecule type" value="Genomic_DNA"/>
</dbReference>
<reference evidence="1 2" key="1">
    <citation type="submission" date="2019-01" db="EMBL/GenBank/DDBJ databases">
        <authorList>
            <person name="Chen W.-M."/>
        </authorList>
    </citation>
    <scope>NUCLEOTIDE SEQUENCE [LARGE SCALE GENOMIC DNA]</scope>
    <source>
        <strain evidence="1 2">HPM-16</strain>
    </source>
</reference>
<dbReference type="RefSeq" id="WP_127696219.1">
    <property type="nucleotide sequence ID" value="NZ_SACQ01000014.1"/>
</dbReference>
<proteinExistence type="predicted"/>
<dbReference type="Proteomes" id="UP000282818">
    <property type="component" value="Unassembled WGS sequence"/>
</dbReference>
<sequence length="126" mass="13285">MKQPYFVFVLVCCGLLAACSGLPQKQQAQTSLVELAASIQAEKECRAYAGEWRKVGKLQQPACVLTAHDAGKMCSDSEQCQVACLAKETGAQIGTSVAGQCASTTVLFGCRTYVSSGKAEPTLCID</sequence>
<evidence type="ECO:0000313" key="2">
    <source>
        <dbReference type="Proteomes" id="UP000282818"/>
    </source>
</evidence>
<keyword evidence="2" id="KW-1185">Reference proteome</keyword>
<name>A0A437Q1B1_9GAMM</name>
<dbReference type="AlphaFoldDB" id="A0A437Q1B1"/>
<protein>
    <recommendedName>
        <fullName evidence="3">Lipoprotein</fullName>
    </recommendedName>
</protein>
<accession>A0A437Q1B1</accession>
<evidence type="ECO:0000313" key="1">
    <source>
        <dbReference type="EMBL" id="RVU28308.1"/>
    </source>
</evidence>
<gene>
    <name evidence="1" type="ORF">EOE65_17705</name>
</gene>
<comment type="caution">
    <text evidence="1">The sequence shown here is derived from an EMBL/GenBank/DDBJ whole genome shotgun (WGS) entry which is preliminary data.</text>
</comment>
<organism evidence="1 2">
    <name type="scientific">Neptunomonas marina</name>
    <dbReference type="NCBI Taxonomy" id="1815562"/>
    <lineage>
        <taxon>Bacteria</taxon>
        <taxon>Pseudomonadati</taxon>
        <taxon>Pseudomonadota</taxon>
        <taxon>Gammaproteobacteria</taxon>
        <taxon>Oceanospirillales</taxon>
        <taxon>Oceanospirillaceae</taxon>
        <taxon>Neptunomonas</taxon>
    </lineage>
</organism>
<evidence type="ECO:0008006" key="3">
    <source>
        <dbReference type="Google" id="ProtNLM"/>
    </source>
</evidence>